<comment type="similarity">
    <text evidence="1">Belongs to the membrane fusion protein (MFP) (TC 8.A.1) family.</text>
</comment>
<feature type="domain" description="CusB-like beta-barrel" evidence="5">
    <location>
        <begin position="269"/>
        <end position="343"/>
    </location>
</feature>
<dbReference type="Gene3D" id="2.40.50.100">
    <property type="match status" value="1"/>
</dbReference>
<dbReference type="AlphaFoldDB" id="A0A6N8FSX7"/>
<reference evidence="6 7" key="1">
    <citation type="journal article" date="2019" name="Front. Microbiol.">
        <title>Genomic Features for Desiccation Tolerance and Sugar Biosynthesis in the Extremophile Gloeocapsopsis sp. UTEX B3054.</title>
        <authorList>
            <person name="Urrejola C."/>
            <person name="Alcorta J."/>
            <person name="Salas L."/>
            <person name="Vasquez M."/>
            <person name="Polz M.F."/>
            <person name="Vicuna R."/>
            <person name="Diez B."/>
        </authorList>
    </citation>
    <scope>NUCLEOTIDE SEQUENCE [LARGE SCALE GENOMIC DNA]</scope>
    <source>
        <strain evidence="6 7">1H9</strain>
    </source>
</reference>
<feature type="compositionally biased region" description="Low complexity" evidence="3">
    <location>
        <begin position="38"/>
        <end position="49"/>
    </location>
</feature>
<dbReference type="EMBL" id="NAPY01000005">
    <property type="protein sequence ID" value="MUL35672.1"/>
    <property type="molecule type" value="Genomic_DNA"/>
</dbReference>
<gene>
    <name evidence="6" type="ORF">BWI75_04725</name>
</gene>
<sequence>MLLVFRDIQSKGSFFRVLFFSLGIIVSLTGCNTLPSESEASAQQRQSSENQTTPVDIATARTGRLTEQPEYTGTTAPAREVSLRSQVTGQVLNMTVDIGDPVNQGQTVARLDDALLVSAVNQAEAELASLRAAVARAQNQVSNAQAQVERSRLELQQAQADLARQQRLLQEGAVPAQQAEQARTEAQTAVQILRAAQEQVRTEQQAVAAAQSQVTAQQAVVAQARRQQSYARLTAPIAGKVMQRLTEVGNFVQPNTEIVRIGDFSRIQVNVEVSELELASIRQGQAVTVRLDAFPDESFTGEVSRISPAADQTARLIPIQVVIPNNNGQIGSGLLARVQFESEVTQRVVVPQTALSPNAAQGTRQEQESTIFVVAEGTATEKEGTVTARSVTLGESANGQVEILSGLQAGERFVARSGGTLTDGATVRFSILSES</sequence>
<evidence type="ECO:0000313" key="7">
    <source>
        <dbReference type="Proteomes" id="UP000441797"/>
    </source>
</evidence>
<dbReference type="Pfam" id="PF25917">
    <property type="entry name" value="BSH_RND"/>
    <property type="match status" value="1"/>
</dbReference>
<dbReference type="Pfam" id="PF25954">
    <property type="entry name" value="Beta-barrel_RND_2"/>
    <property type="match status" value="1"/>
</dbReference>
<dbReference type="GO" id="GO:1990281">
    <property type="term" value="C:efflux pump complex"/>
    <property type="evidence" value="ECO:0007669"/>
    <property type="project" value="TreeGrafter"/>
</dbReference>
<dbReference type="NCBIfam" id="TIGR01730">
    <property type="entry name" value="RND_mfp"/>
    <property type="match status" value="1"/>
</dbReference>
<accession>A0A6N8FSX7</accession>
<proteinExistence type="inferred from homology"/>
<evidence type="ECO:0000259" key="4">
    <source>
        <dbReference type="Pfam" id="PF25917"/>
    </source>
</evidence>
<evidence type="ECO:0000256" key="2">
    <source>
        <dbReference type="SAM" id="Coils"/>
    </source>
</evidence>
<evidence type="ECO:0000259" key="5">
    <source>
        <dbReference type="Pfam" id="PF25954"/>
    </source>
</evidence>
<evidence type="ECO:0000313" key="6">
    <source>
        <dbReference type="EMBL" id="MUL35672.1"/>
    </source>
</evidence>
<comment type="caution">
    <text evidence="6">The sequence shown here is derived from an EMBL/GenBank/DDBJ whole genome shotgun (WGS) entry which is preliminary data.</text>
</comment>
<organism evidence="6 7">
    <name type="scientific">Gloeocapsopsis dulcis AAB1 = 1H9</name>
    <dbReference type="NCBI Taxonomy" id="1433147"/>
    <lineage>
        <taxon>Bacteria</taxon>
        <taxon>Bacillati</taxon>
        <taxon>Cyanobacteriota</taxon>
        <taxon>Cyanophyceae</taxon>
        <taxon>Oscillatoriophycideae</taxon>
        <taxon>Chroococcales</taxon>
        <taxon>Chroococcaceae</taxon>
        <taxon>Gloeocapsopsis</taxon>
        <taxon>Gloeocapsopsis dulcis</taxon>
    </lineage>
</organism>
<dbReference type="Proteomes" id="UP000441797">
    <property type="component" value="Unassembled WGS sequence"/>
</dbReference>
<dbReference type="PROSITE" id="PS51257">
    <property type="entry name" value="PROKAR_LIPOPROTEIN"/>
    <property type="match status" value="1"/>
</dbReference>
<dbReference type="PANTHER" id="PTHR30469:SF15">
    <property type="entry name" value="HLYD FAMILY OF SECRETION PROTEINS"/>
    <property type="match status" value="1"/>
</dbReference>
<dbReference type="GO" id="GO:0015562">
    <property type="term" value="F:efflux transmembrane transporter activity"/>
    <property type="evidence" value="ECO:0007669"/>
    <property type="project" value="TreeGrafter"/>
</dbReference>
<dbReference type="Gene3D" id="2.40.30.170">
    <property type="match status" value="1"/>
</dbReference>
<dbReference type="InterPro" id="IPR006143">
    <property type="entry name" value="RND_pump_MFP"/>
</dbReference>
<dbReference type="Gene3D" id="2.40.420.20">
    <property type="match status" value="1"/>
</dbReference>
<name>A0A6N8FSX7_9CHRO</name>
<dbReference type="FunFam" id="2.40.30.170:FF:000010">
    <property type="entry name" value="Efflux RND transporter periplasmic adaptor subunit"/>
    <property type="match status" value="1"/>
</dbReference>
<evidence type="ECO:0000256" key="1">
    <source>
        <dbReference type="ARBA" id="ARBA00009477"/>
    </source>
</evidence>
<keyword evidence="7" id="KW-1185">Reference proteome</keyword>
<feature type="domain" description="Multidrug resistance protein MdtA-like barrel-sandwich hybrid" evidence="4">
    <location>
        <begin position="79"/>
        <end position="256"/>
    </location>
</feature>
<dbReference type="Gene3D" id="1.10.287.470">
    <property type="entry name" value="Helix hairpin bin"/>
    <property type="match status" value="2"/>
</dbReference>
<dbReference type="SUPFAM" id="SSF111369">
    <property type="entry name" value="HlyD-like secretion proteins"/>
    <property type="match status" value="2"/>
</dbReference>
<dbReference type="PANTHER" id="PTHR30469">
    <property type="entry name" value="MULTIDRUG RESISTANCE PROTEIN MDTA"/>
    <property type="match status" value="1"/>
</dbReference>
<keyword evidence="2" id="KW-0175">Coiled coil</keyword>
<feature type="region of interest" description="Disordered" evidence="3">
    <location>
        <begin position="38"/>
        <end position="75"/>
    </location>
</feature>
<dbReference type="InterPro" id="IPR058625">
    <property type="entry name" value="MdtA-like_BSH"/>
</dbReference>
<dbReference type="InterPro" id="IPR058792">
    <property type="entry name" value="Beta-barrel_RND_2"/>
</dbReference>
<evidence type="ECO:0000256" key="3">
    <source>
        <dbReference type="SAM" id="MobiDB-lite"/>
    </source>
</evidence>
<protein>
    <submittedName>
        <fullName evidence="6">Efflux transporter periplasmic adaptor subunit</fullName>
    </submittedName>
</protein>
<feature type="coiled-coil region" evidence="2">
    <location>
        <begin position="120"/>
        <end position="213"/>
    </location>
</feature>